<dbReference type="InterPro" id="IPR028030">
    <property type="entry name" value="DUF4592"/>
</dbReference>
<feature type="compositionally biased region" description="Low complexity" evidence="1">
    <location>
        <begin position="673"/>
        <end position="684"/>
    </location>
</feature>
<organism evidence="3 4">
    <name type="scientific">Chrysochloris asiatica</name>
    <name type="common">Cape golden mole</name>
    <dbReference type="NCBI Taxonomy" id="185453"/>
    <lineage>
        <taxon>Eukaryota</taxon>
        <taxon>Metazoa</taxon>
        <taxon>Chordata</taxon>
        <taxon>Craniata</taxon>
        <taxon>Vertebrata</taxon>
        <taxon>Euteleostomi</taxon>
        <taxon>Mammalia</taxon>
        <taxon>Eutheria</taxon>
        <taxon>Afrotheria</taxon>
        <taxon>Chrysochloridae</taxon>
        <taxon>Chrysochlorinae</taxon>
        <taxon>Chrysochloris</taxon>
    </lineage>
</organism>
<feature type="compositionally biased region" description="Low complexity" evidence="1">
    <location>
        <begin position="1128"/>
        <end position="1137"/>
    </location>
</feature>
<feature type="compositionally biased region" description="Polar residues" evidence="1">
    <location>
        <begin position="1526"/>
        <end position="1538"/>
    </location>
</feature>
<feature type="compositionally biased region" description="Acidic residues" evidence="1">
    <location>
        <begin position="531"/>
        <end position="543"/>
    </location>
</feature>
<dbReference type="OrthoDB" id="8869651at2759"/>
<feature type="compositionally biased region" description="Basic and acidic residues" evidence="1">
    <location>
        <begin position="1355"/>
        <end position="1368"/>
    </location>
</feature>
<feature type="region of interest" description="Disordered" evidence="1">
    <location>
        <begin position="809"/>
        <end position="861"/>
    </location>
</feature>
<reference evidence="4" key="1">
    <citation type="submission" date="2025-08" db="UniProtKB">
        <authorList>
            <consortium name="RefSeq"/>
        </authorList>
    </citation>
    <scope>IDENTIFICATION</scope>
    <source>
        <tissue evidence="4">Spleen</tissue>
    </source>
</reference>
<feature type="compositionally biased region" description="Polar residues" evidence="1">
    <location>
        <begin position="203"/>
        <end position="213"/>
    </location>
</feature>
<feature type="compositionally biased region" description="Basic and acidic residues" evidence="1">
    <location>
        <begin position="270"/>
        <end position="279"/>
    </location>
</feature>
<feature type="region of interest" description="Disordered" evidence="1">
    <location>
        <begin position="21"/>
        <end position="431"/>
    </location>
</feature>
<feature type="region of interest" description="Disordered" evidence="1">
    <location>
        <begin position="1117"/>
        <end position="1137"/>
    </location>
</feature>
<feature type="compositionally biased region" description="Polar residues" evidence="1">
    <location>
        <begin position="1291"/>
        <end position="1307"/>
    </location>
</feature>
<dbReference type="GeneID" id="102840013"/>
<evidence type="ECO:0000313" key="4">
    <source>
        <dbReference type="RefSeq" id="XP_006872188.1"/>
    </source>
</evidence>
<feature type="region of interest" description="Disordered" evidence="1">
    <location>
        <begin position="710"/>
        <end position="761"/>
    </location>
</feature>
<feature type="region of interest" description="Disordered" evidence="1">
    <location>
        <begin position="1516"/>
        <end position="1592"/>
    </location>
</feature>
<dbReference type="RefSeq" id="XP_006872188.1">
    <property type="nucleotide sequence ID" value="XM_006872126.1"/>
</dbReference>
<sequence>MQSILMKSAGKKKSKFKAFKSFFGKKKRKEPEDPQGGGWLTPSLSSGNIDISSLKPIPADQLPEIRSKSNMGTKALSHESIFMLEPERERSASKKSSSPDVQRGRTRQSSSETSSELTRSPSLTSSQLSIGFSTPATSKGCLDSSAARHKMALNPRKQKIKMNLKATVKSKQEEEPGLPLASEEMKSTKPPKETDQKKRNKAGPSSQLQSNKAEISDTKTADQASSTATAGSQGYPVPTAPGRKRGRKGYSISRRGEGGPRGRSLKKSSRSHDLKDRSEPPSTKTIAKDSPVWHLPLEKQVRERSTTPQADPATPQELLSVKKGTRKICGSTDEARKIPVPQPIAEDMPETMVKVSGTKKREDRSSLSSVVKGSTTRGEAFPSVRARDQACMDPSHIQSEGKAASSLDSQNAQFKGESTKDTPSLIKHKSPRHVLQAFIAGAAERLPPISSPEDLERPEDCPQVSDTVSTSEEESGSEDQLAAEHSFQSLKKPEDEQEVSSEPKSLVVKLSSSGKPVAPRHSLHALGKPEDEQEIFSESENTSEEGSSSDEQLATGYSSQSLEKPKDGQDVFPESKLFVEGASISERHLIPRCSPQAWGEPENEEVSTGSNSYVEKYNSAEDWSSSEEDLSPSLPSQTWGEPEDEQEDTREEQQSPEYSPQPFKRPVVQQQISSDSTSTEFSGSMEPVSSRYPFQPWAPAFEQQVSVGSEGTDVNWDMPMKSPPSRVLSKHSTKPKVGQEAFSDPESTTVEGIPFMEPRPLGHSQRVVKAVLEQEISVGPEITTADGNIPRHALSTRCPAQPLVRPVVEQDVSSSAESTEVSMELLPPRRTVQPRVGPKAKQQVSSFPESTGSISVEQLPSKRTSQPLMNLNVEENVFSGSEGVAAERIISMEPVRPKYPSKSLTNPKVKKVFSGSTPVKELLPPGSPYQPSMRPEFQPRIISLDSMSASAERRGSVEPLLPKRPFESWAKPKFEQEASADSESTPFEGGFSRELSPSKHPSQTQMKPKVKQNIASGSKWSDSVEPIAPKSHPQPWLNPKIEQQVSTGPESDCERAVSLELLAPKQPPRSIVRHKVQQISSSFESAAVEGANSGKPLPLRYPAQCLSKSKVQEMSSRLENTVVEGGTPKKSTLSKSPSKSYVKFIAEQVFSGSESPAAEGYPCVDPLPPNYPSKSMVQAPVERQVCSGSDKADIEAGISGKVMPTKFPLQKKPEDQHKVFSGSENTPEKTSSHKQPPSRRPFQAAEFPPQSSPMGSVSVPVERSSPEKKLPPKHPAQALGDPEEKRKVYSHSMSATAEGTISESDPGSGSLPRASISPNKTKKYSQGSEDLKYISSFTNKPVKSTIAPAPGVLSPKKEVLKKDDENPKHAGSSPNVENLFGVKLRRIPSSQHKSEKQGDLTKLPTSPLGPTSSTIERKQQVKRNASQGNLGTSENLTKISNLAEKQQVGPKSDDISKKQPTHKITGKAPGQQLDSTTSELPQTSMVKQRQKTFQSYIPVKEVNIKKGTGARAEIKEPQFGRVNPANEGQQKTFVSNVQRQEKMAPIKTPKPTKSLGTEDHKMVQVPAKEKETRKSASLPAAPEEPVESEEPVWFSMAKKKAKAWSHIAEIM</sequence>
<feature type="compositionally biased region" description="Polar residues" evidence="1">
    <location>
        <begin position="1472"/>
        <end position="1492"/>
    </location>
</feature>
<feature type="compositionally biased region" description="Basic and acidic residues" evidence="1">
    <location>
        <begin position="964"/>
        <end position="976"/>
    </location>
</feature>
<feature type="compositionally biased region" description="Acidic residues" evidence="1">
    <location>
        <begin position="641"/>
        <end position="650"/>
    </location>
</feature>
<dbReference type="Pfam" id="PF15262">
    <property type="entry name" value="DUF4592"/>
    <property type="match status" value="1"/>
</dbReference>
<dbReference type="PANTHER" id="PTHR47743:SF2">
    <property type="entry name" value="ACROSOMAL PROTEIN KIAA1210"/>
    <property type="match status" value="1"/>
</dbReference>
<dbReference type="Proteomes" id="UP000504623">
    <property type="component" value="Unplaced"/>
</dbReference>
<feature type="compositionally biased region" description="Polar residues" evidence="1">
    <location>
        <begin position="366"/>
        <end position="377"/>
    </location>
</feature>
<feature type="compositionally biased region" description="Polar residues" evidence="1">
    <location>
        <begin position="221"/>
        <end position="232"/>
    </location>
</feature>
<gene>
    <name evidence="4" type="primary">KIAA1210</name>
</gene>
<feature type="compositionally biased region" description="Low complexity" evidence="1">
    <location>
        <begin position="107"/>
        <end position="126"/>
    </location>
</feature>
<evidence type="ECO:0000313" key="3">
    <source>
        <dbReference type="Proteomes" id="UP000504623"/>
    </source>
</evidence>
<dbReference type="CTD" id="57481"/>
<feature type="compositionally biased region" description="Low complexity" evidence="1">
    <location>
        <begin position="500"/>
        <end position="517"/>
    </location>
</feature>
<evidence type="ECO:0000256" key="1">
    <source>
        <dbReference type="SAM" id="MobiDB-lite"/>
    </source>
</evidence>
<feature type="compositionally biased region" description="Polar residues" evidence="1">
    <location>
        <begin position="842"/>
        <end position="861"/>
    </location>
</feature>
<feature type="compositionally biased region" description="Basic and acidic residues" evidence="1">
    <location>
        <begin position="183"/>
        <end position="197"/>
    </location>
</feature>
<feature type="compositionally biased region" description="Basic residues" evidence="1">
    <location>
        <begin position="147"/>
        <end position="162"/>
    </location>
</feature>
<feature type="compositionally biased region" description="Polar residues" evidence="1">
    <location>
        <begin position="1422"/>
        <end position="1444"/>
    </location>
</feature>
<dbReference type="PANTHER" id="PTHR47743">
    <property type="entry name" value="KIAA1210 / KIAA1211 FAMILY MEMBER"/>
    <property type="match status" value="1"/>
</dbReference>
<name>A0A9B0U0P6_CHRAS</name>
<proteinExistence type="predicted"/>
<feature type="region of interest" description="Disordered" evidence="1">
    <location>
        <begin position="897"/>
        <end position="1052"/>
    </location>
</feature>
<feature type="compositionally biased region" description="Polar residues" evidence="1">
    <location>
        <begin position="811"/>
        <end position="821"/>
    </location>
</feature>
<feature type="region of interest" description="Disordered" evidence="1">
    <location>
        <begin position="445"/>
        <end position="689"/>
    </location>
</feature>
<evidence type="ECO:0000259" key="2">
    <source>
        <dbReference type="Pfam" id="PF15262"/>
    </source>
</evidence>
<feature type="compositionally biased region" description="Polar residues" evidence="1">
    <location>
        <begin position="127"/>
        <end position="137"/>
    </location>
</feature>
<feature type="compositionally biased region" description="Basic and acidic residues" evidence="1">
    <location>
        <begin position="1556"/>
        <end position="1574"/>
    </location>
</feature>
<feature type="compositionally biased region" description="Polar residues" evidence="1">
    <location>
        <begin position="1316"/>
        <end position="1328"/>
    </location>
</feature>
<feature type="compositionally biased region" description="Basic and acidic residues" evidence="1">
    <location>
        <begin position="296"/>
        <end position="305"/>
    </location>
</feature>
<keyword evidence="3" id="KW-1185">Reference proteome</keyword>
<dbReference type="InterPro" id="IPR026713">
    <property type="entry name" value="CRACD-like"/>
</dbReference>
<protein>
    <submittedName>
        <fullName evidence="4">Uncharacterized protein KIAA1210 homolog</fullName>
    </submittedName>
</protein>
<feature type="region of interest" description="Disordered" evidence="1">
    <location>
        <begin position="1184"/>
        <end position="1492"/>
    </location>
</feature>
<accession>A0A9B0U0P6</accession>
<feature type="domain" description="DUF4592" evidence="2">
    <location>
        <begin position="89"/>
        <end position="161"/>
    </location>
</feature>
<feature type="compositionally biased region" description="Polar residues" evidence="1">
    <location>
        <begin position="42"/>
        <end position="51"/>
    </location>
</feature>